<evidence type="ECO:0000256" key="5">
    <source>
        <dbReference type="SAM" id="Phobius"/>
    </source>
</evidence>
<comment type="subcellular location">
    <subcellularLocation>
        <location evidence="1">Membrane</location>
    </subcellularLocation>
</comment>
<evidence type="ECO:0000256" key="1">
    <source>
        <dbReference type="ARBA" id="ARBA00004370"/>
    </source>
</evidence>
<organism evidence="7 8">
    <name type="scientific">Vulcaniibacterium tengchongense</name>
    <dbReference type="NCBI Taxonomy" id="1273429"/>
    <lineage>
        <taxon>Bacteria</taxon>
        <taxon>Pseudomonadati</taxon>
        <taxon>Pseudomonadota</taxon>
        <taxon>Gammaproteobacteria</taxon>
        <taxon>Lysobacterales</taxon>
        <taxon>Lysobacteraceae</taxon>
        <taxon>Vulcaniibacterium</taxon>
    </lineage>
</organism>
<feature type="transmembrane region" description="Helical" evidence="5">
    <location>
        <begin position="63"/>
        <end position="84"/>
    </location>
</feature>
<evidence type="ECO:0000256" key="2">
    <source>
        <dbReference type="ARBA" id="ARBA00022692"/>
    </source>
</evidence>
<dbReference type="GO" id="GO:0016491">
    <property type="term" value="F:oxidoreductase activity"/>
    <property type="evidence" value="ECO:0007669"/>
    <property type="project" value="InterPro"/>
</dbReference>
<dbReference type="InterPro" id="IPR050307">
    <property type="entry name" value="Sterol_Desaturase_Related"/>
</dbReference>
<evidence type="ECO:0000313" key="7">
    <source>
        <dbReference type="EMBL" id="RPE81150.1"/>
    </source>
</evidence>
<dbReference type="InterPro" id="IPR006694">
    <property type="entry name" value="Fatty_acid_hydroxylase"/>
</dbReference>
<dbReference type="OrthoDB" id="9770329at2"/>
<gene>
    <name evidence="7" type="ORF">EDC50_0322</name>
</gene>
<dbReference type="GO" id="GO:0016020">
    <property type="term" value="C:membrane"/>
    <property type="evidence" value="ECO:0007669"/>
    <property type="project" value="UniProtKB-SubCell"/>
</dbReference>
<comment type="caution">
    <text evidence="7">The sequence shown here is derived from an EMBL/GenBank/DDBJ whole genome shotgun (WGS) entry which is preliminary data.</text>
</comment>
<dbReference type="Pfam" id="PF04116">
    <property type="entry name" value="FA_hydroxylase"/>
    <property type="match status" value="1"/>
</dbReference>
<feature type="transmembrane region" description="Helical" evidence="5">
    <location>
        <begin position="6"/>
        <end position="35"/>
    </location>
</feature>
<dbReference type="Proteomes" id="UP000269708">
    <property type="component" value="Unassembled WGS sequence"/>
</dbReference>
<feature type="domain" description="Fatty acid hydroxylase" evidence="6">
    <location>
        <begin position="105"/>
        <end position="233"/>
    </location>
</feature>
<keyword evidence="3 5" id="KW-1133">Transmembrane helix</keyword>
<dbReference type="GO" id="GO:0008610">
    <property type="term" value="P:lipid biosynthetic process"/>
    <property type="evidence" value="ECO:0007669"/>
    <property type="project" value="InterPro"/>
</dbReference>
<reference evidence="7 8" key="1">
    <citation type="submission" date="2018-11" db="EMBL/GenBank/DDBJ databases">
        <title>Genomic Encyclopedia of Type Strains, Phase IV (KMG-IV): sequencing the most valuable type-strain genomes for metagenomic binning, comparative biology and taxonomic classification.</title>
        <authorList>
            <person name="Goeker M."/>
        </authorList>
    </citation>
    <scope>NUCLEOTIDE SEQUENCE [LARGE SCALE GENOMIC DNA]</scope>
    <source>
        <strain evidence="7 8">DSM 25623</strain>
    </source>
</reference>
<sequence length="248" mass="26970">MGEGFAALGAVPVMAIGVAFFAALYFGFGGAVWLLTRRVLPALGIGHPLDPRPLPPGQLRRELLASCGSVLVFGLGLVVPWALLRLGWARFAAEPSPPRVLAEIVALFLWNELHFYLHHRLLHTRPLRRFHALHHRSRTPTPFSTYAFHPVEALMLGSVPLLPMLLHDFSFAALASLPVLSIALNALGHSNYTLAAPPRRGWPAAADRHQLHHARYHGNYGFLLPGLDRRLGTAAAEAADDAGGTRAP</sequence>
<dbReference type="PANTHER" id="PTHR11863">
    <property type="entry name" value="STEROL DESATURASE"/>
    <property type="match status" value="1"/>
</dbReference>
<evidence type="ECO:0000256" key="4">
    <source>
        <dbReference type="ARBA" id="ARBA00023136"/>
    </source>
</evidence>
<protein>
    <submittedName>
        <fullName evidence="7">Sterol desaturase/sphingolipid hydroxylase (Fatty acid hydroxylase superfamily)</fullName>
    </submittedName>
</protein>
<evidence type="ECO:0000259" key="6">
    <source>
        <dbReference type="Pfam" id="PF04116"/>
    </source>
</evidence>
<dbReference type="GO" id="GO:0005506">
    <property type="term" value="F:iron ion binding"/>
    <property type="evidence" value="ECO:0007669"/>
    <property type="project" value="InterPro"/>
</dbReference>
<evidence type="ECO:0000256" key="3">
    <source>
        <dbReference type="ARBA" id="ARBA00022989"/>
    </source>
</evidence>
<keyword evidence="4 5" id="KW-0472">Membrane</keyword>
<proteinExistence type="predicted"/>
<keyword evidence="2 5" id="KW-0812">Transmembrane</keyword>
<name>A0A3N4W4Y9_9GAMM</name>
<keyword evidence="8" id="KW-1185">Reference proteome</keyword>
<dbReference type="EMBL" id="RKQN01000001">
    <property type="protein sequence ID" value="RPE81150.1"/>
    <property type="molecule type" value="Genomic_DNA"/>
</dbReference>
<evidence type="ECO:0000313" key="8">
    <source>
        <dbReference type="Proteomes" id="UP000269708"/>
    </source>
</evidence>
<accession>A0A3N4W4Y9</accession>
<dbReference type="AlphaFoldDB" id="A0A3N4W4Y9"/>